<protein>
    <submittedName>
        <fullName evidence="1">Uncharacterized protein</fullName>
    </submittedName>
</protein>
<accession>A0A2S8G0A8</accession>
<sequence>MAVATTSFELSEADVERLALRVFDRVKVLLDPAGNQNFLSEQEMAKWCGLSVQTLRRLRWAGVVVPSRVAPLLGYSADDRDAMTTLMKDPVRWPEAMAAARNARANSEG</sequence>
<organism evidence="1 2">
    <name type="scientific">Blastopirellula marina</name>
    <dbReference type="NCBI Taxonomy" id="124"/>
    <lineage>
        <taxon>Bacteria</taxon>
        <taxon>Pseudomonadati</taxon>
        <taxon>Planctomycetota</taxon>
        <taxon>Planctomycetia</taxon>
        <taxon>Pirellulales</taxon>
        <taxon>Pirellulaceae</taxon>
        <taxon>Blastopirellula</taxon>
    </lineage>
</organism>
<proteinExistence type="predicted"/>
<dbReference type="RefSeq" id="WP_105328823.1">
    <property type="nucleotide sequence ID" value="NZ_PUHY01000005.1"/>
</dbReference>
<comment type="caution">
    <text evidence="1">The sequence shown here is derived from an EMBL/GenBank/DDBJ whole genome shotgun (WGS) entry which is preliminary data.</text>
</comment>
<name>A0A2S8G0A8_9BACT</name>
<evidence type="ECO:0000313" key="1">
    <source>
        <dbReference type="EMBL" id="PQO37574.1"/>
    </source>
</evidence>
<evidence type="ECO:0000313" key="2">
    <source>
        <dbReference type="Proteomes" id="UP000238322"/>
    </source>
</evidence>
<dbReference type="EMBL" id="PUHY01000005">
    <property type="protein sequence ID" value="PQO37574.1"/>
    <property type="molecule type" value="Genomic_DNA"/>
</dbReference>
<dbReference type="Proteomes" id="UP000238322">
    <property type="component" value="Unassembled WGS sequence"/>
</dbReference>
<reference evidence="1 2" key="1">
    <citation type="submission" date="2018-02" db="EMBL/GenBank/DDBJ databases">
        <title>Comparative genomes isolates from brazilian mangrove.</title>
        <authorList>
            <person name="Araujo J.E."/>
            <person name="Taketani R.G."/>
            <person name="Silva M.C.P."/>
            <person name="Loureco M.V."/>
            <person name="Andreote F.D."/>
        </authorList>
    </citation>
    <scope>NUCLEOTIDE SEQUENCE [LARGE SCALE GENOMIC DNA]</scope>
    <source>
        <strain evidence="1 2">Hex-1 MGV</strain>
    </source>
</reference>
<dbReference type="AlphaFoldDB" id="A0A2S8G0A8"/>
<gene>
    <name evidence="1" type="ORF">C5Y83_06415</name>
</gene>